<sequence length="159" mass="16926">MYGRGSLELSDLSQGERLLLRAVRRQALESPCHSLRLEFEAACGAAGPEACRALMAFVEQLRWKGRRRIAIAPPCASGVSGDEALLLTVFASAQADDYRSLDEGLEALMGAEPPASLGAAACLVGQLFAMHGLVLQVRDPVRSEQGPSRPRLCAVVAHA</sequence>
<dbReference type="EMBL" id="QFYR01000001">
    <property type="protein sequence ID" value="RAK57017.1"/>
    <property type="molecule type" value="Genomic_DNA"/>
</dbReference>
<dbReference type="OrthoDB" id="7172251at2"/>
<accession>A0A328AQW3</accession>
<evidence type="ECO:0000313" key="1">
    <source>
        <dbReference type="EMBL" id="RAK57017.1"/>
    </source>
</evidence>
<name>A0A328AQW3_9CAUL</name>
<organism evidence="1 2">
    <name type="scientific">Phenylobacterium deserti</name>
    <dbReference type="NCBI Taxonomy" id="1914756"/>
    <lineage>
        <taxon>Bacteria</taxon>
        <taxon>Pseudomonadati</taxon>
        <taxon>Pseudomonadota</taxon>
        <taxon>Alphaproteobacteria</taxon>
        <taxon>Caulobacterales</taxon>
        <taxon>Caulobacteraceae</taxon>
        <taxon>Phenylobacterium</taxon>
    </lineage>
</organism>
<keyword evidence="2" id="KW-1185">Reference proteome</keyword>
<protein>
    <submittedName>
        <fullName evidence="1">Uncharacterized protein</fullName>
    </submittedName>
</protein>
<evidence type="ECO:0000313" key="2">
    <source>
        <dbReference type="Proteomes" id="UP000249725"/>
    </source>
</evidence>
<dbReference type="AlphaFoldDB" id="A0A328AQW3"/>
<gene>
    <name evidence="1" type="ORF">DJ018_03390</name>
</gene>
<proteinExistence type="predicted"/>
<dbReference type="Proteomes" id="UP000249725">
    <property type="component" value="Unassembled WGS sequence"/>
</dbReference>
<comment type="caution">
    <text evidence="1">The sequence shown here is derived from an EMBL/GenBank/DDBJ whole genome shotgun (WGS) entry which is preliminary data.</text>
</comment>
<reference evidence="2" key="1">
    <citation type="submission" date="2018-05" db="EMBL/GenBank/DDBJ databases">
        <authorList>
            <person name="Li X."/>
        </authorList>
    </citation>
    <scope>NUCLEOTIDE SEQUENCE [LARGE SCALE GENOMIC DNA]</scope>
    <source>
        <strain evidence="2">YIM 73061</strain>
    </source>
</reference>
<dbReference type="RefSeq" id="WP_111513469.1">
    <property type="nucleotide sequence ID" value="NZ_QFYR01000001.1"/>
</dbReference>